<accession>A0A0A9D7U3</accession>
<dbReference type="EMBL" id="GBRH01213266">
    <property type="protein sequence ID" value="JAD84629.1"/>
    <property type="molecule type" value="Transcribed_RNA"/>
</dbReference>
<evidence type="ECO:0000313" key="1">
    <source>
        <dbReference type="EMBL" id="JAD84629.1"/>
    </source>
</evidence>
<protein>
    <submittedName>
        <fullName evidence="1">Uncharacterized protein</fullName>
    </submittedName>
</protein>
<dbReference type="AlphaFoldDB" id="A0A0A9D7U3"/>
<proteinExistence type="predicted"/>
<reference evidence="1" key="2">
    <citation type="journal article" date="2015" name="Data Brief">
        <title>Shoot transcriptome of the giant reed, Arundo donax.</title>
        <authorList>
            <person name="Barrero R.A."/>
            <person name="Guerrero F.D."/>
            <person name="Moolhuijzen P."/>
            <person name="Goolsby J.A."/>
            <person name="Tidwell J."/>
            <person name="Bellgard S.E."/>
            <person name="Bellgard M.I."/>
        </authorList>
    </citation>
    <scope>NUCLEOTIDE SEQUENCE</scope>
    <source>
        <tissue evidence="1">Shoot tissue taken approximately 20 cm above the soil surface</tissue>
    </source>
</reference>
<sequence>MFGVSIKAITTCKDGTQVGMGENFFILSLPAIKNRLLGKLVAIATISRYVPSTRLTYITLSWSLIGLQVR</sequence>
<organism evidence="1">
    <name type="scientific">Arundo donax</name>
    <name type="common">Giant reed</name>
    <name type="synonym">Donax arundinaceus</name>
    <dbReference type="NCBI Taxonomy" id="35708"/>
    <lineage>
        <taxon>Eukaryota</taxon>
        <taxon>Viridiplantae</taxon>
        <taxon>Streptophyta</taxon>
        <taxon>Embryophyta</taxon>
        <taxon>Tracheophyta</taxon>
        <taxon>Spermatophyta</taxon>
        <taxon>Magnoliopsida</taxon>
        <taxon>Liliopsida</taxon>
        <taxon>Poales</taxon>
        <taxon>Poaceae</taxon>
        <taxon>PACMAD clade</taxon>
        <taxon>Arundinoideae</taxon>
        <taxon>Arundineae</taxon>
        <taxon>Arundo</taxon>
    </lineage>
</organism>
<reference evidence="1" key="1">
    <citation type="submission" date="2014-09" db="EMBL/GenBank/DDBJ databases">
        <authorList>
            <person name="Magalhaes I.L.F."/>
            <person name="Oliveira U."/>
            <person name="Santos F.R."/>
            <person name="Vidigal T.H.D.A."/>
            <person name="Brescovit A.D."/>
            <person name="Santos A.J."/>
        </authorList>
    </citation>
    <scope>NUCLEOTIDE SEQUENCE</scope>
    <source>
        <tissue evidence="1">Shoot tissue taken approximately 20 cm above the soil surface</tissue>
    </source>
</reference>
<name>A0A0A9D7U3_ARUDO</name>